<feature type="transmembrane region" description="Helical" evidence="2">
    <location>
        <begin position="419"/>
        <end position="441"/>
    </location>
</feature>
<keyword evidence="2" id="KW-0472">Membrane</keyword>
<protein>
    <recommendedName>
        <fullName evidence="4">FLYWCH-type domain-containing protein</fullName>
    </recommendedName>
</protein>
<evidence type="ECO:0000256" key="1">
    <source>
        <dbReference type="SAM" id="MobiDB-lite"/>
    </source>
</evidence>
<feature type="transmembrane region" description="Helical" evidence="2">
    <location>
        <begin position="49"/>
        <end position="70"/>
    </location>
</feature>
<dbReference type="EMBL" id="OC316837">
    <property type="protein sequence ID" value="CAD7393942.1"/>
    <property type="molecule type" value="Genomic_DNA"/>
</dbReference>
<keyword evidence="2" id="KW-0812">Transmembrane</keyword>
<sequence>MSRRVIRGVEWGQEGWGQEWKGKTNRQSESEGGILPPQGTVVERDRKKCIYYSLYAWGSTILISVISLIMEFTPGIPDTFLKPEFGKKTCWFETGAIIILMIVAGDYLPLSPSGPRPDHAGKMRARTPSLEGRASQIHVLSPAIANPGGWSAGALQLGHTSERGKKIACHRKYLTNLQWLRLLATYGKVRWRCANKKCSAKVYTDNIYSTVIIDGDTNHNHEVVKNIDRHVISNGVKRRAKENLCERPSKLIRSELANYHAEDITTHNIALVRNNIYVARRDAVPKLPTNKEEVLKRLFQGAVNHHDINWSARGAYASTLGSSLVFHSQTRLWHSRTRLVLRVRRSPIFFFFSGYFLPWPVDIPIVLDSSSPASRLFPSEQSSSSKEELPTLVTSHLDLMFLLLIRLPRLHSPLLPQLFLHQLFISVCFVSSLGSVFVFLIKFVHMSDPFCFRYPNRFLIEVAPPVHIPQCMLGYPPILEGNSCIQLLYDLLDVILRFLTGLYLGEHRTGPPTDLLIIVPVDILFGHRYLLDCFPVLHEVCTYCLWTKFTADTCTEMTPGRRDFVQFILNNF</sequence>
<name>A0A7R9CER6_TIMCR</name>
<organism evidence="3">
    <name type="scientific">Timema cristinae</name>
    <name type="common">Walking stick</name>
    <dbReference type="NCBI Taxonomy" id="61476"/>
    <lineage>
        <taxon>Eukaryota</taxon>
        <taxon>Metazoa</taxon>
        <taxon>Ecdysozoa</taxon>
        <taxon>Arthropoda</taxon>
        <taxon>Hexapoda</taxon>
        <taxon>Insecta</taxon>
        <taxon>Pterygota</taxon>
        <taxon>Neoptera</taxon>
        <taxon>Polyneoptera</taxon>
        <taxon>Phasmatodea</taxon>
        <taxon>Timematodea</taxon>
        <taxon>Timematoidea</taxon>
        <taxon>Timematidae</taxon>
        <taxon>Timema</taxon>
    </lineage>
</organism>
<keyword evidence="2" id="KW-1133">Transmembrane helix</keyword>
<proteinExistence type="predicted"/>
<evidence type="ECO:0000313" key="3">
    <source>
        <dbReference type="EMBL" id="CAD7393942.1"/>
    </source>
</evidence>
<gene>
    <name evidence="3" type="ORF">TCEB3V08_LOCUS1894</name>
</gene>
<dbReference type="AlphaFoldDB" id="A0A7R9CER6"/>
<feature type="transmembrane region" description="Helical" evidence="2">
    <location>
        <begin position="348"/>
        <end position="367"/>
    </location>
</feature>
<accession>A0A7R9CER6</accession>
<evidence type="ECO:0000256" key="2">
    <source>
        <dbReference type="SAM" id="Phobius"/>
    </source>
</evidence>
<feature type="transmembrane region" description="Helical" evidence="2">
    <location>
        <begin position="90"/>
        <end position="108"/>
    </location>
</feature>
<feature type="compositionally biased region" description="Basic and acidic residues" evidence="1">
    <location>
        <begin position="20"/>
        <end position="29"/>
    </location>
</feature>
<dbReference type="PANTHER" id="PTHR46953">
    <property type="entry name" value="G-PROTEIN COUPLED RECEPTOR MTH-LIKE 1-RELATED"/>
    <property type="match status" value="1"/>
</dbReference>
<reference evidence="3" key="1">
    <citation type="submission" date="2020-11" db="EMBL/GenBank/DDBJ databases">
        <authorList>
            <person name="Tran Van P."/>
        </authorList>
    </citation>
    <scope>NUCLEOTIDE SEQUENCE</scope>
</reference>
<evidence type="ECO:0008006" key="4">
    <source>
        <dbReference type="Google" id="ProtNLM"/>
    </source>
</evidence>
<dbReference type="PANTHER" id="PTHR46953:SF1">
    <property type="entry name" value="G-PROTEIN COUPLED RECEPTOR MTH-LIKE 1-RELATED"/>
    <property type="match status" value="1"/>
</dbReference>
<feature type="region of interest" description="Disordered" evidence="1">
    <location>
        <begin position="18"/>
        <end position="39"/>
    </location>
</feature>
<dbReference type="InterPro" id="IPR052808">
    <property type="entry name" value="GPCR_Mth-like"/>
</dbReference>
<dbReference type="Gene3D" id="2.20.25.240">
    <property type="match status" value="1"/>
</dbReference>